<comment type="caution">
    <text evidence="2">The sequence shown here is derived from an EMBL/GenBank/DDBJ whole genome shotgun (WGS) entry which is preliminary data.</text>
</comment>
<feature type="region of interest" description="Disordered" evidence="1">
    <location>
        <begin position="1"/>
        <end position="20"/>
    </location>
</feature>
<gene>
    <name evidence="2" type="ORF">S03H2_00733</name>
</gene>
<feature type="compositionally biased region" description="Polar residues" evidence="1">
    <location>
        <begin position="1"/>
        <end position="16"/>
    </location>
</feature>
<reference evidence="2" key="1">
    <citation type="journal article" date="2014" name="Front. Microbiol.">
        <title>High frequency of phylogenetically diverse reductive dehalogenase-homologous genes in deep subseafloor sedimentary metagenomes.</title>
        <authorList>
            <person name="Kawai M."/>
            <person name="Futagami T."/>
            <person name="Toyoda A."/>
            <person name="Takaki Y."/>
            <person name="Nishi S."/>
            <person name="Hori S."/>
            <person name="Arai W."/>
            <person name="Tsubouchi T."/>
            <person name="Morono Y."/>
            <person name="Uchiyama I."/>
            <person name="Ito T."/>
            <person name="Fujiyama A."/>
            <person name="Inagaki F."/>
            <person name="Takami H."/>
        </authorList>
    </citation>
    <scope>NUCLEOTIDE SEQUENCE</scope>
    <source>
        <strain evidence="2">Expedition CK06-06</strain>
    </source>
</reference>
<sequence length="41" mass="4383">RNSGSRFKNGSGTSGPQEFRDDLKICSSFSRAQKGGSGYLV</sequence>
<dbReference type="AlphaFoldDB" id="X1E4Y5"/>
<dbReference type="EMBL" id="BARU01000172">
    <property type="protein sequence ID" value="GAH28321.1"/>
    <property type="molecule type" value="Genomic_DNA"/>
</dbReference>
<evidence type="ECO:0000313" key="2">
    <source>
        <dbReference type="EMBL" id="GAH28321.1"/>
    </source>
</evidence>
<proteinExistence type="predicted"/>
<evidence type="ECO:0000256" key="1">
    <source>
        <dbReference type="SAM" id="MobiDB-lite"/>
    </source>
</evidence>
<protein>
    <submittedName>
        <fullName evidence="2">Uncharacterized protein</fullName>
    </submittedName>
</protein>
<feature type="non-terminal residue" evidence="2">
    <location>
        <position position="1"/>
    </location>
</feature>
<name>X1E4Y5_9ZZZZ</name>
<organism evidence="2">
    <name type="scientific">marine sediment metagenome</name>
    <dbReference type="NCBI Taxonomy" id="412755"/>
    <lineage>
        <taxon>unclassified sequences</taxon>
        <taxon>metagenomes</taxon>
        <taxon>ecological metagenomes</taxon>
    </lineage>
</organism>
<accession>X1E4Y5</accession>